<organism evidence="2 3">
    <name type="scientific">Ranitomeya imitator</name>
    <name type="common">mimic poison frog</name>
    <dbReference type="NCBI Taxonomy" id="111125"/>
    <lineage>
        <taxon>Eukaryota</taxon>
        <taxon>Metazoa</taxon>
        <taxon>Chordata</taxon>
        <taxon>Craniata</taxon>
        <taxon>Vertebrata</taxon>
        <taxon>Euteleostomi</taxon>
        <taxon>Amphibia</taxon>
        <taxon>Batrachia</taxon>
        <taxon>Anura</taxon>
        <taxon>Neobatrachia</taxon>
        <taxon>Hyloidea</taxon>
        <taxon>Dendrobatidae</taxon>
        <taxon>Dendrobatinae</taxon>
        <taxon>Ranitomeya</taxon>
    </lineage>
</organism>
<feature type="region of interest" description="Disordered" evidence="1">
    <location>
        <begin position="1"/>
        <end position="103"/>
    </location>
</feature>
<feature type="compositionally biased region" description="Basic and acidic residues" evidence="1">
    <location>
        <begin position="8"/>
        <end position="31"/>
    </location>
</feature>
<gene>
    <name evidence="2" type="ORF">RIMI_LOCUS11931305</name>
</gene>
<dbReference type="Proteomes" id="UP001176940">
    <property type="component" value="Unassembled WGS sequence"/>
</dbReference>
<evidence type="ECO:0000313" key="2">
    <source>
        <dbReference type="EMBL" id="CAJ0948037.1"/>
    </source>
</evidence>
<feature type="compositionally biased region" description="Basic and acidic residues" evidence="1">
    <location>
        <begin position="46"/>
        <end position="59"/>
    </location>
</feature>
<sequence length="103" mass="11369">MNQGRRAGKTEGRQEENEPEKMDQTGAEKDLNQTGPNEGACVEQVQDGREEERAPHAEIPEQQEEDAGNRCDTERRGEMERAGLIGEAAAASEEAVSTTEQQR</sequence>
<dbReference type="EMBL" id="CAUEEQ010027623">
    <property type="protein sequence ID" value="CAJ0948037.1"/>
    <property type="molecule type" value="Genomic_DNA"/>
</dbReference>
<proteinExistence type="predicted"/>
<comment type="caution">
    <text evidence="2">The sequence shown here is derived from an EMBL/GenBank/DDBJ whole genome shotgun (WGS) entry which is preliminary data.</text>
</comment>
<feature type="compositionally biased region" description="Basic and acidic residues" evidence="1">
    <location>
        <begin position="67"/>
        <end position="81"/>
    </location>
</feature>
<evidence type="ECO:0000313" key="3">
    <source>
        <dbReference type="Proteomes" id="UP001176940"/>
    </source>
</evidence>
<reference evidence="2" key="1">
    <citation type="submission" date="2023-07" db="EMBL/GenBank/DDBJ databases">
        <authorList>
            <person name="Stuckert A."/>
        </authorList>
    </citation>
    <scope>NUCLEOTIDE SEQUENCE</scope>
</reference>
<evidence type="ECO:0000256" key="1">
    <source>
        <dbReference type="SAM" id="MobiDB-lite"/>
    </source>
</evidence>
<keyword evidence="3" id="KW-1185">Reference proteome</keyword>
<protein>
    <submittedName>
        <fullName evidence="2">Uncharacterized protein</fullName>
    </submittedName>
</protein>
<name>A0ABN9LUJ3_9NEOB</name>
<accession>A0ABN9LUJ3</accession>
<feature type="compositionally biased region" description="Low complexity" evidence="1">
    <location>
        <begin position="87"/>
        <end position="103"/>
    </location>
</feature>